<evidence type="ECO:0000256" key="1">
    <source>
        <dbReference type="ARBA" id="ARBA00004273"/>
    </source>
</evidence>
<feature type="transmembrane region" description="Helical" evidence="11">
    <location>
        <begin position="344"/>
        <end position="367"/>
    </location>
</feature>
<evidence type="ECO:0000256" key="5">
    <source>
        <dbReference type="ARBA" id="ARBA00022946"/>
    </source>
</evidence>
<sequence>MRRLPAVVLGRRAIEVRILSSATPHERLLSSKVIESASSSVSQEDVTPTKSVWQRILAVWEESSGQIELDRLKQVVVDCSSRFDQSVMDVQNGRRAVEEAQKVHDEVHKKHANLLMRREQWNKEEAASFVDVTSEEVTARQVLQQARDQLRYAEEYSGQCQREYMDAIRRRYHEEQIWQDKWRVLGTYGTWSLIGLNSIVFLGSQIFHQRREVLRLKAIEALIHDKMSAPSPAAVVSVASSPQDDITVNQQEEVLPVETQVIESENEASVVEKEILVGVKVEDEDLHAVETQEEKEIESGILDDSESIPTVAEVSKWWNKTKKKVVLLLQNVDTPQLEGAAKEIHWPSAALGATATATGFVIIMLLASNRR</sequence>
<keyword evidence="6 11" id="KW-1133">Transmembrane helix</keyword>
<comment type="similarity">
    <text evidence="2">Belongs to the SHE9 family.</text>
</comment>
<dbReference type="PANTHER" id="PTHR31961">
    <property type="entry name" value="SENSITIVE TO HIGH EXPRESSION PROTEIN 9, MITOCHONDRIAL"/>
    <property type="match status" value="1"/>
</dbReference>
<dbReference type="PANTHER" id="PTHR31961:SF3">
    <property type="entry name" value="SENSITIVE TO HIGH EXPRESSION PROTEIN 9, MITOCHONDRIAL"/>
    <property type="match status" value="1"/>
</dbReference>
<keyword evidence="5" id="KW-0809">Transit peptide</keyword>
<gene>
    <name evidence="12" type="ORF">CTEN0397_LOCUS15367</name>
</gene>
<keyword evidence="7" id="KW-0175">Coiled coil</keyword>
<proteinExistence type="inferred from homology"/>
<keyword evidence="8" id="KW-0496">Mitochondrion</keyword>
<dbReference type="Pfam" id="PF05546">
    <property type="entry name" value="She9_MDM33"/>
    <property type="match status" value="1"/>
</dbReference>
<evidence type="ECO:0000256" key="7">
    <source>
        <dbReference type="ARBA" id="ARBA00023054"/>
    </source>
</evidence>
<evidence type="ECO:0000256" key="11">
    <source>
        <dbReference type="SAM" id="Phobius"/>
    </source>
</evidence>
<evidence type="ECO:0000256" key="10">
    <source>
        <dbReference type="ARBA" id="ARBA00024807"/>
    </source>
</evidence>
<keyword evidence="9 11" id="KW-0472">Membrane</keyword>
<evidence type="ECO:0000256" key="2">
    <source>
        <dbReference type="ARBA" id="ARBA00007472"/>
    </source>
</evidence>
<evidence type="ECO:0000256" key="6">
    <source>
        <dbReference type="ARBA" id="ARBA00022989"/>
    </source>
</evidence>
<evidence type="ECO:0000256" key="4">
    <source>
        <dbReference type="ARBA" id="ARBA00022792"/>
    </source>
</evidence>
<dbReference type="GO" id="GO:0005743">
    <property type="term" value="C:mitochondrial inner membrane"/>
    <property type="evidence" value="ECO:0007669"/>
    <property type="project" value="UniProtKB-SubCell"/>
</dbReference>
<keyword evidence="4" id="KW-0999">Mitochondrion inner membrane</keyword>
<organism evidence="12">
    <name type="scientific">Cyclophora tenuis</name>
    <name type="common">Marine diatom</name>
    <dbReference type="NCBI Taxonomy" id="216820"/>
    <lineage>
        <taxon>Eukaryota</taxon>
        <taxon>Sar</taxon>
        <taxon>Stramenopiles</taxon>
        <taxon>Ochrophyta</taxon>
        <taxon>Bacillariophyta</taxon>
        <taxon>Fragilariophyceae</taxon>
        <taxon>Fragilariophycidae</taxon>
        <taxon>Cyclophorales</taxon>
        <taxon>Cyclophoraceae</taxon>
        <taxon>Cyclophora</taxon>
    </lineage>
</organism>
<protein>
    <recommendedName>
        <fullName evidence="13">Sensitive to high expression protein 9, mitochondrial</fullName>
    </recommendedName>
</protein>
<evidence type="ECO:0008006" key="13">
    <source>
        <dbReference type="Google" id="ProtNLM"/>
    </source>
</evidence>
<dbReference type="InterPro" id="IPR008839">
    <property type="entry name" value="MDM33_fungi"/>
</dbReference>
<name>A0A7S1GQY2_CYCTE</name>
<keyword evidence="3 11" id="KW-0812">Transmembrane</keyword>
<evidence type="ECO:0000256" key="3">
    <source>
        <dbReference type="ARBA" id="ARBA00022692"/>
    </source>
</evidence>
<evidence type="ECO:0000313" key="12">
    <source>
        <dbReference type="EMBL" id="CAD8944257.1"/>
    </source>
</evidence>
<dbReference type="EMBL" id="HBFW01023902">
    <property type="protein sequence ID" value="CAD8944257.1"/>
    <property type="molecule type" value="Transcribed_RNA"/>
</dbReference>
<evidence type="ECO:0000256" key="8">
    <source>
        <dbReference type="ARBA" id="ARBA00023128"/>
    </source>
</evidence>
<reference evidence="12" key="1">
    <citation type="submission" date="2021-01" db="EMBL/GenBank/DDBJ databases">
        <authorList>
            <person name="Corre E."/>
            <person name="Pelletier E."/>
            <person name="Niang G."/>
            <person name="Scheremetjew M."/>
            <person name="Finn R."/>
            <person name="Kale V."/>
            <person name="Holt S."/>
            <person name="Cochrane G."/>
            <person name="Meng A."/>
            <person name="Brown T."/>
            <person name="Cohen L."/>
        </authorList>
    </citation>
    <scope>NUCLEOTIDE SEQUENCE</scope>
    <source>
        <strain evidence="12">ECT3854</strain>
    </source>
</reference>
<accession>A0A7S1GQY2</accession>
<evidence type="ECO:0000256" key="9">
    <source>
        <dbReference type="ARBA" id="ARBA00023136"/>
    </source>
</evidence>
<dbReference type="AlphaFoldDB" id="A0A7S1GQY2"/>
<comment type="function">
    <text evidence="10">Required for the maintenance of the structure of the mitochondrial inner membrane. Involved in mitochondrial morphology. Causes growth arrest when highly overexpressed.</text>
</comment>
<comment type="subcellular location">
    <subcellularLocation>
        <location evidence="1">Mitochondrion inner membrane</location>
    </subcellularLocation>
</comment>